<evidence type="ECO:0000256" key="1">
    <source>
        <dbReference type="SAM" id="Phobius"/>
    </source>
</evidence>
<feature type="transmembrane region" description="Helical" evidence="1">
    <location>
        <begin position="12"/>
        <end position="31"/>
    </location>
</feature>
<keyword evidence="1" id="KW-1133">Transmembrane helix</keyword>
<gene>
    <name evidence="2" type="ORF">UFOVP835_12</name>
</gene>
<sequence length="43" mass="4608">MIGRIVMECITWGMAGVSFAALLILSFGLTYEQVQAIFNALGA</sequence>
<name>A0A6J5PAB2_9CAUD</name>
<evidence type="ECO:0000313" key="2">
    <source>
        <dbReference type="EMBL" id="CAB4166035.1"/>
    </source>
</evidence>
<proteinExistence type="predicted"/>
<dbReference type="EMBL" id="LR796787">
    <property type="protein sequence ID" value="CAB4166035.1"/>
    <property type="molecule type" value="Genomic_DNA"/>
</dbReference>
<accession>A0A6J5PAB2</accession>
<keyword evidence="1" id="KW-0812">Transmembrane</keyword>
<protein>
    <submittedName>
        <fullName evidence="2">Uncharacterized protein</fullName>
    </submittedName>
</protein>
<keyword evidence="1" id="KW-0472">Membrane</keyword>
<reference evidence="2" key="1">
    <citation type="submission" date="2020-04" db="EMBL/GenBank/DDBJ databases">
        <authorList>
            <person name="Chiriac C."/>
            <person name="Salcher M."/>
            <person name="Ghai R."/>
            <person name="Kavagutti S V."/>
        </authorList>
    </citation>
    <scope>NUCLEOTIDE SEQUENCE</scope>
</reference>
<organism evidence="2">
    <name type="scientific">uncultured Caudovirales phage</name>
    <dbReference type="NCBI Taxonomy" id="2100421"/>
    <lineage>
        <taxon>Viruses</taxon>
        <taxon>Duplodnaviria</taxon>
        <taxon>Heunggongvirae</taxon>
        <taxon>Uroviricota</taxon>
        <taxon>Caudoviricetes</taxon>
        <taxon>Peduoviridae</taxon>
        <taxon>Maltschvirus</taxon>
        <taxon>Maltschvirus maltsch</taxon>
    </lineage>
</organism>